<dbReference type="Ensembl" id="ENSSANT00000085584.1">
    <property type="protein sequence ID" value="ENSSANP00000080525.1"/>
    <property type="gene ID" value="ENSSANG00000040035.1"/>
</dbReference>
<reference evidence="1" key="1">
    <citation type="submission" date="2025-08" db="UniProtKB">
        <authorList>
            <consortium name="Ensembl"/>
        </authorList>
    </citation>
    <scope>IDENTIFICATION</scope>
</reference>
<dbReference type="KEGG" id="sanh:107672534"/>
<dbReference type="InterPro" id="IPR029638">
    <property type="entry name" value="FAM78"/>
</dbReference>
<dbReference type="AlphaFoldDB" id="A0A671RBJ6"/>
<dbReference type="PANTHER" id="PTHR31655:SF3">
    <property type="entry name" value="PROTEIN FAM78A"/>
    <property type="match status" value="1"/>
</dbReference>
<dbReference type="OrthoDB" id="9971204at2759"/>
<proteinExistence type="predicted"/>
<reference evidence="1" key="2">
    <citation type="submission" date="2025-09" db="UniProtKB">
        <authorList>
            <consortium name="Ensembl"/>
        </authorList>
    </citation>
    <scope>IDENTIFICATION</scope>
</reference>
<dbReference type="RefSeq" id="XP_016321248.1">
    <property type="nucleotide sequence ID" value="XM_016465762.1"/>
</dbReference>
<dbReference type="PANTHER" id="PTHR31655">
    <property type="entry name" value="PROTEIN FAM78A"/>
    <property type="match status" value="1"/>
</dbReference>
<sequence>MGCVQSVKLKPSFHENITVLELQASIDPSPTVIDESSNVVLRYRTPYFRASAQVQVPPMLCKDIWTVGWIQACNQMDFFNIYGNEGVSSWELPELKCGQIRAISDSDGVNYPWYGCTTEMYMMVGPTKKSTKLTTCMNDNFCPSVTWSVPVGTTSSPTLLSSIQRDQHFTTWLVAMNETTAEMVLLRTIRWRMQLCIKVDPMKPLGQRATVVEPLIQEQPQVLVRNEPIPTNALLKPNANDAQVLMWQPRNGEPIVVIPPKYCSNEGYLLPA</sequence>
<keyword evidence="2" id="KW-1185">Reference proteome</keyword>
<gene>
    <name evidence="1" type="primary">LOC107672534</name>
</gene>
<protein>
    <submittedName>
        <fullName evidence="1">Protein FAM78B-like</fullName>
    </submittedName>
</protein>
<dbReference type="GeneID" id="107672534"/>
<organism evidence="1 2">
    <name type="scientific">Sinocyclocheilus anshuiensis</name>
    <dbReference type="NCBI Taxonomy" id="1608454"/>
    <lineage>
        <taxon>Eukaryota</taxon>
        <taxon>Metazoa</taxon>
        <taxon>Chordata</taxon>
        <taxon>Craniata</taxon>
        <taxon>Vertebrata</taxon>
        <taxon>Euteleostomi</taxon>
        <taxon>Actinopterygii</taxon>
        <taxon>Neopterygii</taxon>
        <taxon>Teleostei</taxon>
        <taxon>Ostariophysi</taxon>
        <taxon>Cypriniformes</taxon>
        <taxon>Cyprinidae</taxon>
        <taxon>Cyprininae</taxon>
        <taxon>Sinocyclocheilus</taxon>
    </lineage>
</organism>
<name>A0A671RBJ6_9TELE</name>
<evidence type="ECO:0000313" key="2">
    <source>
        <dbReference type="Proteomes" id="UP000472260"/>
    </source>
</evidence>
<dbReference type="Proteomes" id="UP000472260">
    <property type="component" value="Unassembled WGS sequence"/>
</dbReference>
<evidence type="ECO:0000313" key="1">
    <source>
        <dbReference type="Ensembl" id="ENSSANP00000080525.1"/>
    </source>
</evidence>
<accession>A0A671RBJ6</accession>